<keyword evidence="1" id="KW-0812">Transmembrane</keyword>
<feature type="transmembrane region" description="Helical" evidence="1">
    <location>
        <begin position="195"/>
        <end position="219"/>
    </location>
</feature>
<evidence type="ECO:0000313" key="4">
    <source>
        <dbReference type="Proteomes" id="UP000637002"/>
    </source>
</evidence>
<dbReference type="Pfam" id="PF01757">
    <property type="entry name" value="Acyl_transf_3"/>
    <property type="match status" value="1"/>
</dbReference>
<reference evidence="3" key="1">
    <citation type="journal article" date="2014" name="Int. J. Syst. Evol. Microbiol.">
        <title>Complete genome sequence of Corynebacterium casei LMG S-19264T (=DSM 44701T), isolated from a smear-ripened cheese.</title>
        <authorList>
            <consortium name="US DOE Joint Genome Institute (JGI-PGF)"/>
            <person name="Walter F."/>
            <person name="Albersmeier A."/>
            <person name="Kalinowski J."/>
            <person name="Ruckert C."/>
        </authorList>
    </citation>
    <scope>NUCLEOTIDE SEQUENCE</scope>
    <source>
        <strain evidence="3">CGMCC 1.12919</strain>
    </source>
</reference>
<organism evidence="3 4">
    <name type="scientific">Chelatococcus reniformis</name>
    <dbReference type="NCBI Taxonomy" id="1494448"/>
    <lineage>
        <taxon>Bacteria</taxon>
        <taxon>Pseudomonadati</taxon>
        <taxon>Pseudomonadota</taxon>
        <taxon>Alphaproteobacteria</taxon>
        <taxon>Hyphomicrobiales</taxon>
        <taxon>Chelatococcaceae</taxon>
        <taxon>Chelatococcus</taxon>
    </lineage>
</organism>
<sequence>MRLRRLAASIKAGSEFGMIVNVQVLRFVAAVLVVWVHAQDMIASNVVPNWASQLGYSGVDLFFVISGLIMVRTAQTKHVGPVEFLRRRVRRIVPLYYVFTLVTFAIALMAPSLLKSTVPDLGQLAASLAFIPFEKSPDRIYPVYFLGWTLNFEMFFYCAFAASLLLPKRARVPVLVALLAALALAGTAISRVTDFGVVAFIYTRPIVLDFAAGMLIAAAMPRARPSSRPTVWWISLAAGIVWLAIGTSIFPIGTGPAVPITDTFLSFGLASTLIVAGAVGLERSGAVIASEAARRGGDASYSIYLTHFYVIGIAITICNRLALGDGVRLALLPIAIAAAVLAGVAVYKFVERPLTGDVSAFRRLGGLLRPAAA</sequence>
<feature type="transmembrane region" description="Helical" evidence="1">
    <location>
        <begin position="20"/>
        <end position="38"/>
    </location>
</feature>
<feature type="transmembrane region" description="Helical" evidence="1">
    <location>
        <begin position="231"/>
        <end position="252"/>
    </location>
</feature>
<name>A0A916UCR2_9HYPH</name>
<gene>
    <name evidence="3" type="ORF">GCM10010994_28480</name>
</gene>
<accession>A0A916UCR2</accession>
<feature type="transmembrane region" description="Helical" evidence="1">
    <location>
        <begin position="264"/>
        <end position="281"/>
    </location>
</feature>
<keyword evidence="4" id="KW-1185">Reference proteome</keyword>
<keyword evidence="1" id="KW-0472">Membrane</keyword>
<dbReference type="InterPro" id="IPR002656">
    <property type="entry name" value="Acyl_transf_3_dom"/>
</dbReference>
<protein>
    <submittedName>
        <fullName evidence="3">Acyltransferase</fullName>
    </submittedName>
</protein>
<dbReference type="PANTHER" id="PTHR23028:SF131">
    <property type="entry name" value="BLR2367 PROTEIN"/>
    <property type="match status" value="1"/>
</dbReference>
<evidence type="ECO:0000256" key="1">
    <source>
        <dbReference type="SAM" id="Phobius"/>
    </source>
</evidence>
<feature type="transmembrane region" description="Helical" evidence="1">
    <location>
        <begin position="92"/>
        <end position="114"/>
    </location>
</feature>
<keyword evidence="1" id="KW-1133">Transmembrane helix</keyword>
<keyword evidence="3" id="KW-0012">Acyltransferase</keyword>
<dbReference type="AlphaFoldDB" id="A0A916UCR2"/>
<dbReference type="Proteomes" id="UP000637002">
    <property type="component" value="Unassembled WGS sequence"/>
</dbReference>
<feature type="transmembrane region" description="Helical" evidence="1">
    <location>
        <begin position="50"/>
        <end position="71"/>
    </location>
</feature>
<feature type="transmembrane region" description="Helical" evidence="1">
    <location>
        <begin position="143"/>
        <end position="165"/>
    </location>
</feature>
<dbReference type="PANTHER" id="PTHR23028">
    <property type="entry name" value="ACETYLTRANSFERASE"/>
    <property type="match status" value="1"/>
</dbReference>
<dbReference type="GO" id="GO:0000271">
    <property type="term" value="P:polysaccharide biosynthetic process"/>
    <property type="evidence" value="ECO:0007669"/>
    <property type="project" value="TreeGrafter"/>
</dbReference>
<reference evidence="3" key="2">
    <citation type="submission" date="2020-09" db="EMBL/GenBank/DDBJ databases">
        <authorList>
            <person name="Sun Q."/>
            <person name="Zhou Y."/>
        </authorList>
    </citation>
    <scope>NUCLEOTIDE SEQUENCE</scope>
    <source>
        <strain evidence="3">CGMCC 1.12919</strain>
    </source>
</reference>
<dbReference type="GO" id="GO:0016747">
    <property type="term" value="F:acyltransferase activity, transferring groups other than amino-acyl groups"/>
    <property type="evidence" value="ECO:0007669"/>
    <property type="project" value="InterPro"/>
</dbReference>
<feature type="transmembrane region" description="Helical" evidence="1">
    <location>
        <begin position="329"/>
        <end position="350"/>
    </location>
</feature>
<dbReference type="InterPro" id="IPR050879">
    <property type="entry name" value="Acyltransferase_3"/>
</dbReference>
<feature type="domain" description="Acyltransferase 3" evidence="2">
    <location>
        <begin position="21"/>
        <end position="347"/>
    </location>
</feature>
<proteinExistence type="predicted"/>
<comment type="caution">
    <text evidence="3">The sequence shown here is derived from an EMBL/GenBank/DDBJ whole genome shotgun (WGS) entry which is preliminary data.</text>
</comment>
<dbReference type="EMBL" id="BMGG01000005">
    <property type="protein sequence ID" value="GGC68210.1"/>
    <property type="molecule type" value="Genomic_DNA"/>
</dbReference>
<dbReference type="GO" id="GO:0016020">
    <property type="term" value="C:membrane"/>
    <property type="evidence" value="ECO:0007669"/>
    <property type="project" value="TreeGrafter"/>
</dbReference>
<feature type="transmembrane region" description="Helical" evidence="1">
    <location>
        <begin position="301"/>
        <end position="323"/>
    </location>
</feature>
<keyword evidence="3" id="KW-0808">Transferase</keyword>
<evidence type="ECO:0000259" key="2">
    <source>
        <dbReference type="Pfam" id="PF01757"/>
    </source>
</evidence>
<feature type="transmembrane region" description="Helical" evidence="1">
    <location>
        <begin position="172"/>
        <end position="189"/>
    </location>
</feature>
<evidence type="ECO:0000313" key="3">
    <source>
        <dbReference type="EMBL" id="GGC68210.1"/>
    </source>
</evidence>